<dbReference type="GO" id="GO:0003677">
    <property type="term" value="F:DNA binding"/>
    <property type="evidence" value="ECO:0007669"/>
    <property type="project" value="UniProtKB-KW"/>
</dbReference>
<dbReference type="Pfam" id="PF13411">
    <property type="entry name" value="MerR_1"/>
    <property type="match status" value="1"/>
</dbReference>
<dbReference type="AlphaFoldDB" id="A0A644X6X9"/>
<proteinExistence type="predicted"/>
<reference evidence="6" key="1">
    <citation type="submission" date="2019-08" db="EMBL/GenBank/DDBJ databases">
        <authorList>
            <person name="Kucharzyk K."/>
            <person name="Murdoch R.W."/>
            <person name="Higgins S."/>
            <person name="Loffler F."/>
        </authorList>
    </citation>
    <scope>NUCLEOTIDE SEQUENCE</scope>
</reference>
<dbReference type="PRINTS" id="PR00040">
    <property type="entry name" value="HTHMERR"/>
</dbReference>
<feature type="domain" description="HTH merR-type" evidence="5">
    <location>
        <begin position="14"/>
        <end position="83"/>
    </location>
</feature>
<evidence type="ECO:0000313" key="6">
    <source>
        <dbReference type="EMBL" id="MPM09914.1"/>
    </source>
</evidence>
<accession>A0A644X6X9</accession>
<dbReference type="GO" id="GO:0003700">
    <property type="term" value="F:DNA-binding transcription factor activity"/>
    <property type="evidence" value="ECO:0007669"/>
    <property type="project" value="InterPro"/>
</dbReference>
<sequence>MEGIGCVQKARERALKINEVEQLVGITKKNIRFYEAEGLLNPQRNSENGYRNYGDSDVEALRRIKLLRKLGVPIEEIRRLQSGRLTVSDAMRRHQVAIDRDTENLSKARAVCGLLAENGTTMEDLDAAAVLTRMEQMEQEGTTFMNKQKDDVRRRYVAPIVCAVLMTVLMIGLIWLMVWGFQEDPAGAPPMPLLALFVGIPAVVIIGVAIALIQRLREIGKREEDDARRF</sequence>
<dbReference type="InterPro" id="IPR009061">
    <property type="entry name" value="DNA-bd_dom_put_sf"/>
</dbReference>
<evidence type="ECO:0000259" key="5">
    <source>
        <dbReference type="PROSITE" id="PS50937"/>
    </source>
</evidence>
<dbReference type="Gene3D" id="1.10.1660.10">
    <property type="match status" value="1"/>
</dbReference>
<keyword evidence="4" id="KW-1133">Transmembrane helix</keyword>
<evidence type="ECO:0000256" key="4">
    <source>
        <dbReference type="SAM" id="Phobius"/>
    </source>
</evidence>
<dbReference type="InterPro" id="IPR047057">
    <property type="entry name" value="MerR_fam"/>
</dbReference>
<dbReference type="PROSITE" id="PS50937">
    <property type="entry name" value="HTH_MERR_2"/>
    <property type="match status" value="1"/>
</dbReference>
<name>A0A644X6X9_9ZZZZ</name>
<protein>
    <recommendedName>
        <fullName evidence="5">HTH merR-type domain-containing protein</fullName>
    </recommendedName>
</protein>
<dbReference type="CDD" id="cd00592">
    <property type="entry name" value="HTH_MerR-like"/>
    <property type="match status" value="1"/>
</dbReference>
<dbReference type="InterPro" id="IPR000551">
    <property type="entry name" value="MerR-type_HTH_dom"/>
</dbReference>
<gene>
    <name evidence="6" type="ORF">SDC9_56238</name>
</gene>
<keyword evidence="3" id="KW-0804">Transcription</keyword>
<dbReference type="EMBL" id="VSSQ01001628">
    <property type="protein sequence ID" value="MPM09914.1"/>
    <property type="molecule type" value="Genomic_DNA"/>
</dbReference>
<feature type="transmembrane region" description="Helical" evidence="4">
    <location>
        <begin position="193"/>
        <end position="213"/>
    </location>
</feature>
<evidence type="ECO:0000256" key="1">
    <source>
        <dbReference type="ARBA" id="ARBA00023015"/>
    </source>
</evidence>
<dbReference type="SUPFAM" id="SSF46955">
    <property type="entry name" value="Putative DNA-binding domain"/>
    <property type="match status" value="1"/>
</dbReference>
<comment type="caution">
    <text evidence="6">The sequence shown here is derived from an EMBL/GenBank/DDBJ whole genome shotgun (WGS) entry which is preliminary data.</text>
</comment>
<dbReference type="PANTHER" id="PTHR30204:SF94">
    <property type="entry name" value="HEAVY METAL-DEPENDENT TRANSCRIPTIONAL REGULATOR HI_0293-RELATED"/>
    <property type="match status" value="1"/>
</dbReference>
<organism evidence="6">
    <name type="scientific">bioreactor metagenome</name>
    <dbReference type="NCBI Taxonomy" id="1076179"/>
    <lineage>
        <taxon>unclassified sequences</taxon>
        <taxon>metagenomes</taxon>
        <taxon>ecological metagenomes</taxon>
    </lineage>
</organism>
<keyword evidence="4" id="KW-0812">Transmembrane</keyword>
<feature type="transmembrane region" description="Helical" evidence="4">
    <location>
        <begin position="156"/>
        <end position="181"/>
    </location>
</feature>
<keyword evidence="1" id="KW-0805">Transcription regulation</keyword>
<evidence type="ECO:0000256" key="2">
    <source>
        <dbReference type="ARBA" id="ARBA00023125"/>
    </source>
</evidence>
<dbReference type="PANTHER" id="PTHR30204">
    <property type="entry name" value="REDOX-CYCLING DRUG-SENSING TRANSCRIPTIONAL ACTIVATOR SOXR"/>
    <property type="match status" value="1"/>
</dbReference>
<keyword evidence="4" id="KW-0472">Membrane</keyword>
<keyword evidence="2" id="KW-0238">DNA-binding</keyword>
<dbReference type="SMART" id="SM00422">
    <property type="entry name" value="HTH_MERR"/>
    <property type="match status" value="1"/>
</dbReference>
<evidence type="ECO:0000256" key="3">
    <source>
        <dbReference type="ARBA" id="ARBA00023163"/>
    </source>
</evidence>